<name>A0AAD7BF55_MYCRO</name>
<protein>
    <submittedName>
        <fullName evidence="1">Uncharacterized protein</fullName>
    </submittedName>
</protein>
<organism evidence="1 2">
    <name type="scientific">Mycena rosella</name>
    <name type="common">Pink bonnet</name>
    <name type="synonym">Agaricus rosellus</name>
    <dbReference type="NCBI Taxonomy" id="1033263"/>
    <lineage>
        <taxon>Eukaryota</taxon>
        <taxon>Fungi</taxon>
        <taxon>Dikarya</taxon>
        <taxon>Basidiomycota</taxon>
        <taxon>Agaricomycotina</taxon>
        <taxon>Agaricomycetes</taxon>
        <taxon>Agaricomycetidae</taxon>
        <taxon>Agaricales</taxon>
        <taxon>Marasmiineae</taxon>
        <taxon>Mycenaceae</taxon>
        <taxon>Mycena</taxon>
    </lineage>
</organism>
<dbReference type="AlphaFoldDB" id="A0AAD7BF55"/>
<feature type="non-terminal residue" evidence="1">
    <location>
        <position position="136"/>
    </location>
</feature>
<evidence type="ECO:0000313" key="2">
    <source>
        <dbReference type="Proteomes" id="UP001221757"/>
    </source>
</evidence>
<dbReference type="EMBL" id="JARKIE010000744">
    <property type="protein sequence ID" value="KAJ7618946.1"/>
    <property type="molecule type" value="Genomic_DNA"/>
</dbReference>
<dbReference type="Proteomes" id="UP001221757">
    <property type="component" value="Unassembled WGS sequence"/>
</dbReference>
<sequence>FFVLDEAQFAADGLPTAFHPDPGASPILVEILNIWDSHHSIGSASFVVAGTEIPFKIFEEPNVAEHLGWTSDTGAFDKKSLQENYPHRFLPPSFSGSTSDEEFMCRAWHWTRGRHRYTAALVENLIVCGFQSPHRF</sequence>
<proteinExistence type="predicted"/>
<accession>A0AAD7BF55</accession>
<keyword evidence="2" id="KW-1185">Reference proteome</keyword>
<comment type="caution">
    <text evidence="1">The sequence shown here is derived from an EMBL/GenBank/DDBJ whole genome shotgun (WGS) entry which is preliminary data.</text>
</comment>
<evidence type="ECO:0000313" key="1">
    <source>
        <dbReference type="EMBL" id="KAJ7618946.1"/>
    </source>
</evidence>
<reference evidence="1" key="1">
    <citation type="submission" date="2023-03" db="EMBL/GenBank/DDBJ databases">
        <title>Massive genome expansion in bonnet fungi (Mycena s.s.) driven by repeated elements and novel gene families across ecological guilds.</title>
        <authorList>
            <consortium name="Lawrence Berkeley National Laboratory"/>
            <person name="Harder C.B."/>
            <person name="Miyauchi S."/>
            <person name="Viragh M."/>
            <person name="Kuo A."/>
            <person name="Thoen E."/>
            <person name="Andreopoulos B."/>
            <person name="Lu D."/>
            <person name="Skrede I."/>
            <person name="Drula E."/>
            <person name="Henrissat B."/>
            <person name="Morin E."/>
            <person name="Kohler A."/>
            <person name="Barry K."/>
            <person name="LaButti K."/>
            <person name="Morin E."/>
            <person name="Salamov A."/>
            <person name="Lipzen A."/>
            <person name="Mereny Z."/>
            <person name="Hegedus B."/>
            <person name="Baldrian P."/>
            <person name="Stursova M."/>
            <person name="Weitz H."/>
            <person name="Taylor A."/>
            <person name="Grigoriev I.V."/>
            <person name="Nagy L.G."/>
            <person name="Martin F."/>
            <person name="Kauserud H."/>
        </authorList>
    </citation>
    <scope>NUCLEOTIDE SEQUENCE</scope>
    <source>
        <strain evidence="1">CBHHK067</strain>
    </source>
</reference>
<gene>
    <name evidence="1" type="ORF">B0H17DRAFT_857326</name>
</gene>
<feature type="non-terminal residue" evidence="1">
    <location>
        <position position="1"/>
    </location>
</feature>